<evidence type="ECO:0000259" key="21">
    <source>
        <dbReference type="PROSITE" id="PS50011"/>
    </source>
</evidence>
<dbReference type="SUPFAM" id="SSF56112">
    <property type="entry name" value="Protein kinase-like (PK-like)"/>
    <property type="match status" value="1"/>
</dbReference>
<keyword evidence="11 20" id="KW-1133">Transmembrane helix</keyword>
<dbReference type="FunFam" id="1.10.510.10:FF:000537">
    <property type="entry name" value="Putative receptor-like protein kinase"/>
    <property type="match status" value="1"/>
</dbReference>
<evidence type="ECO:0000256" key="15">
    <source>
        <dbReference type="ARBA" id="ARBA00023180"/>
    </source>
</evidence>
<dbReference type="AlphaFoldDB" id="A0AAV7F4K1"/>
<evidence type="ECO:0000313" key="22">
    <source>
        <dbReference type="EMBL" id="KAG9456080.1"/>
    </source>
</evidence>
<comment type="catalytic activity">
    <reaction evidence="16">
        <text>L-threonyl-[protein] + ATP = O-phospho-L-threonyl-[protein] + ADP + H(+)</text>
        <dbReference type="Rhea" id="RHEA:46608"/>
        <dbReference type="Rhea" id="RHEA-COMP:11060"/>
        <dbReference type="Rhea" id="RHEA-COMP:11605"/>
        <dbReference type="ChEBI" id="CHEBI:15378"/>
        <dbReference type="ChEBI" id="CHEBI:30013"/>
        <dbReference type="ChEBI" id="CHEBI:30616"/>
        <dbReference type="ChEBI" id="CHEBI:61977"/>
        <dbReference type="ChEBI" id="CHEBI:456216"/>
        <dbReference type="EC" id="2.7.11.1"/>
    </reaction>
</comment>
<dbReference type="PROSITE" id="PS50011">
    <property type="entry name" value="PROTEIN_KINASE_DOM"/>
    <property type="match status" value="1"/>
</dbReference>
<evidence type="ECO:0000256" key="4">
    <source>
        <dbReference type="ARBA" id="ARBA00022536"/>
    </source>
</evidence>
<dbReference type="PANTHER" id="PTHR47976:SF27">
    <property type="entry name" value="RECEPTOR-LIKE SERINE_THREONINE-PROTEIN KINASE"/>
    <property type="match status" value="1"/>
</dbReference>
<dbReference type="InterPro" id="IPR000719">
    <property type="entry name" value="Prot_kinase_dom"/>
</dbReference>
<keyword evidence="15" id="KW-0325">Glycoprotein</keyword>
<protein>
    <recommendedName>
        <fullName evidence="2">non-specific serine/threonine protein kinase</fullName>
        <ecNumber evidence="2">2.7.11.1</ecNumber>
    </recommendedName>
</protein>
<keyword evidence="6 20" id="KW-0812">Transmembrane</keyword>
<keyword evidence="5" id="KW-0808">Transferase</keyword>
<dbReference type="Gene3D" id="3.30.200.20">
    <property type="entry name" value="Phosphorylase Kinase, domain 1"/>
    <property type="match status" value="1"/>
</dbReference>
<evidence type="ECO:0000256" key="14">
    <source>
        <dbReference type="ARBA" id="ARBA00023170"/>
    </source>
</evidence>
<evidence type="ECO:0000256" key="20">
    <source>
        <dbReference type="SAM" id="Phobius"/>
    </source>
</evidence>
<evidence type="ECO:0000256" key="3">
    <source>
        <dbReference type="ARBA" id="ARBA00022527"/>
    </source>
</evidence>
<feature type="binding site" evidence="18">
    <location>
        <position position="146"/>
    </location>
    <ligand>
        <name>ATP</name>
        <dbReference type="ChEBI" id="CHEBI:30616"/>
    </ligand>
</feature>
<dbReference type="GO" id="GO:0005524">
    <property type="term" value="F:ATP binding"/>
    <property type="evidence" value="ECO:0007669"/>
    <property type="project" value="UniProtKB-UniRule"/>
</dbReference>
<evidence type="ECO:0000256" key="5">
    <source>
        <dbReference type="ARBA" id="ARBA00022679"/>
    </source>
</evidence>
<comment type="subcellular location">
    <subcellularLocation>
        <location evidence="1">Membrane</location>
        <topology evidence="1">Single-pass type I membrane protein</topology>
    </subcellularLocation>
</comment>
<dbReference type="InterPro" id="IPR051343">
    <property type="entry name" value="G-type_lectin_kinases/EP1-like"/>
</dbReference>
<accession>A0AAV7F4K1</accession>
<dbReference type="GO" id="GO:0004674">
    <property type="term" value="F:protein serine/threonine kinase activity"/>
    <property type="evidence" value="ECO:0007669"/>
    <property type="project" value="UniProtKB-KW"/>
</dbReference>
<comment type="catalytic activity">
    <reaction evidence="17">
        <text>L-seryl-[protein] + ATP = O-phospho-L-seryl-[protein] + ADP + H(+)</text>
        <dbReference type="Rhea" id="RHEA:17989"/>
        <dbReference type="Rhea" id="RHEA-COMP:9863"/>
        <dbReference type="Rhea" id="RHEA-COMP:11604"/>
        <dbReference type="ChEBI" id="CHEBI:15378"/>
        <dbReference type="ChEBI" id="CHEBI:29999"/>
        <dbReference type="ChEBI" id="CHEBI:30616"/>
        <dbReference type="ChEBI" id="CHEBI:83421"/>
        <dbReference type="ChEBI" id="CHEBI:456216"/>
        <dbReference type="EC" id="2.7.11.1"/>
    </reaction>
</comment>
<keyword evidence="14" id="KW-0675">Receptor</keyword>
<evidence type="ECO:0000256" key="8">
    <source>
        <dbReference type="ARBA" id="ARBA00022741"/>
    </source>
</evidence>
<keyword evidence="13" id="KW-1015">Disulfide bond</keyword>
<feature type="domain" description="Protein kinase" evidence="21">
    <location>
        <begin position="114"/>
        <end position="396"/>
    </location>
</feature>
<dbReference type="EMBL" id="JAINDJ010000002">
    <property type="protein sequence ID" value="KAG9456080.1"/>
    <property type="molecule type" value="Genomic_DNA"/>
</dbReference>
<evidence type="ECO:0000256" key="11">
    <source>
        <dbReference type="ARBA" id="ARBA00022989"/>
    </source>
</evidence>
<evidence type="ECO:0000256" key="6">
    <source>
        <dbReference type="ARBA" id="ARBA00022692"/>
    </source>
</evidence>
<proteinExistence type="inferred from homology"/>
<dbReference type="EC" id="2.7.11.1" evidence="2"/>
<dbReference type="Pfam" id="PF00069">
    <property type="entry name" value="Pkinase"/>
    <property type="match status" value="1"/>
</dbReference>
<keyword evidence="12 20" id="KW-0472">Membrane</keyword>
<keyword evidence="23" id="KW-1185">Reference proteome</keyword>
<dbReference type="GO" id="GO:0016020">
    <property type="term" value="C:membrane"/>
    <property type="evidence" value="ECO:0007669"/>
    <property type="project" value="UniProtKB-SubCell"/>
</dbReference>
<keyword evidence="8 18" id="KW-0547">Nucleotide-binding</keyword>
<dbReference type="InterPro" id="IPR008271">
    <property type="entry name" value="Ser/Thr_kinase_AS"/>
</dbReference>
<dbReference type="Proteomes" id="UP000825729">
    <property type="component" value="Unassembled WGS sequence"/>
</dbReference>
<keyword evidence="4" id="KW-0245">EGF-like domain</keyword>
<dbReference type="InterPro" id="IPR011009">
    <property type="entry name" value="Kinase-like_dom_sf"/>
</dbReference>
<evidence type="ECO:0000256" key="2">
    <source>
        <dbReference type="ARBA" id="ARBA00012513"/>
    </source>
</evidence>
<keyword evidence="3 19" id="KW-0723">Serine/threonine-protein kinase</keyword>
<evidence type="ECO:0000256" key="1">
    <source>
        <dbReference type="ARBA" id="ARBA00004479"/>
    </source>
</evidence>
<evidence type="ECO:0000256" key="19">
    <source>
        <dbReference type="RuleBase" id="RU000304"/>
    </source>
</evidence>
<evidence type="ECO:0000256" key="18">
    <source>
        <dbReference type="PROSITE-ProRule" id="PRU10141"/>
    </source>
</evidence>
<evidence type="ECO:0000256" key="12">
    <source>
        <dbReference type="ARBA" id="ARBA00023136"/>
    </source>
</evidence>
<dbReference type="PANTHER" id="PTHR47976">
    <property type="entry name" value="G-TYPE LECTIN S-RECEPTOR-LIKE SERINE/THREONINE-PROTEIN KINASE SD2-5"/>
    <property type="match status" value="1"/>
</dbReference>
<evidence type="ECO:0000256" key="16">
    <source>
        <dbReference type="ARBA" id="ARBA00047899"/>
    </source>
</evidence>
<keyword evidence="10 18" id="KW-0067">ATP-binding</keyword>
<dbReference type="PROSITE" id="PS00107">
    <property type="entry name" value="PROTEIN_KINASE_ATP"/>
    <property type="match status" value="1"/>
</dbReference>
<dbReference type="Gene3D" id="1.10.510.10">
    <property type="entry name" value="Transferase(Phosphotransferase) domain 1"/>
    <property type="match status" value="1"/>
</dbReference>
<gene>
    <name evidence="22" type="ORF">H6P81_000588</name>
</gene>
<dbReference type="PROSITE" id="PS00108">
    <property type="entry name" value="PROTEIN_KINASE_ST"/>
    <property type="match status" value="1"/>
</dbReference>
<evidence type="ECO:0000256" key="7">
    <source>
        <dbReference type="ARBA" id="ARBA00022729"/>
    </source>
</evidence>
<dbReference type="InterPro" id="IPR017441">
    <property type="entry name" value="Protein_kinase_ATP_BS"/>
</dbReference>
<organism evidence="22 23">
    <name type="scientific">Aristolochia fimbriata</name>
    <name type="common">White veined hardy Dutchman's pipe vine</name>
    <dbReference type="NCBI Taxonomy" id="158543"/>
    <lineage>
        <taxon>Eukaryota</taxon>
        <taxon>Viridiplantae</taxon>
        <taxon>Streptophyta</taxon>
        <taxon>Embryophyta</taxon>
        <taxon>Tracheophyta</taxon>
        <taxon>Spermatophyta</taxon>
        <taxon>Magnoliopsida</taxon>
        <taxon>Magnoliidae</taxon>
        <taxon>Piperales</taxon>
        <taxon>Aristolochiaceae</taxon>
        <taxon>Aristolochia</taxon>
    </lineage>
</organism>
<feature type="transmembrane region" description="Helical" evidence="20">
    <location>
        <begin position="46"/>
        <end position="69"/>
    </location>
</feature>
<evidence type="ECO:0000313" key="23">
    <source>
        <dbReference type="Proteomes" id="UP000825729"/>
    </source>
</evidence>
<keyword evidence="9" id="KW-0418">Kinase</keyword>
<dbReference type="CDD" id="cd14066">
    <property type="entry name" value="STKc_IRAK"/>
    <property type="match status" value="1"/>
</dbReference>
<sequence>MPLRYGKAVNGPLNKPSYVTLIKVKSSCNSVEVTGTATKAAERHHLVFLFVGGALAAVAAVALGVAVVLHMYKRRRRCSYNYTRSPRSRKGSLGPTEEISPQLFSYDQLRRATDGFKEELGRGSFGAVYKGAIGGNGETRRLVAVKRLEKVIEEGEREFLTEMRSIGRTHHRNLVRLLGVCHEGQTRLLVYEYMSNGSLASFIFKKVDDDRPRLRWNERVRIAVDVARGILYLHQDCEPHIIHCDIKPQNILMDASRTAKICDFGLAKLLGPDQTRTFTAVRGTRGYLAPEWYKNAPISVKADVYSFGMVLLETICCRKNLDVDVPDEEMILSEWVYRCFREGQLSKLLKEEEEDGEEVEKRVLERMVKVALWCIQEEPALRPTMKMVMAMLEGNLETPIPPPPDSRES</sequence>
<evidence type="ECO:0000256" key="9">
    <source>
        <dbReference type="ARBA" id="ARBA00022777"/>
    </source>
</evidence>
<dbReference type="SMART" id="SM00220">
    <property type="entry name" value="S_TKc"/>
    <property type="match status" value="1"/>
</dbReference>
<evidence type="ECO:0000256" key="13">
    <source>
        <dbReference type="ARBA" id="ARBA00023157"/>
    </source>
</evidence>
<evidence type="ECO:0000256" key="17">
    <source>
        <dbReference type="ARBA" id="ARBA00048679"/>
    </source>
</evidence>
<keyword evidence="7" id="KW-0732">Signal</keyword>
<comment type="similarity">
    <text evidence="19">Belongs to the protein kinase superfamily.</text>
</comment>
<reference evidence="22 23" key="1">
    <citation type="submission" date="2021-07" db="EMBL/GenBank/DDBJ databases">
        <title>The Aristolochia fimbriata genome: insights into angiosperm evolution, floral development and chemical biosynthesis.</title>
        <authorList>
            <person name="Jiao Y."/>
        </authorList>
    </citation>
    <scope>NUCLEOTIDE SEQUENCE [LARGE SCALE GENOMIC DNA]</scope>
    <source>
        <strain evidence="22">IBCAS-2021</strain>
        <tissue evidence="22">Leaf</tissue>
    </source>
</reference>
<name>A0AAV7F4K1_ARIFI</name>
<dbReference type="FunFam" id="3.30.200.20:FF:000059">
    <property type="entry name" value="S-receptor-like serine/threonine-protein kinase"/>
    <property type="match status" value="1"/>
</dbReference>
<comment type="caution">
    <text evidence="22">The sequence shown here is derived from an EMBL/GenBank/DDBJ whole genome shotgun (WGS) entry which is preliminary data.</text>
</comment>
<evidence type="ECO:0000256" key="10">
    <source>
        <dbReference type="ARBA" id="ARBA00022840"/>
    </source>
</evidence>